<evidence type="ECO:0000313" key="3">
    <source>
        <dbReference type="EMBL" id="MBA8848567.1"/>
    </source>
</evidence>
<dbReference type="InterPro" id="IPR050807">
    <property type="entry name" value="TransReg_Diox_bact_type"/>
</dbReference>
<dbReference type="Pfam" id="PF07883">
    <property type="entry name" value="Cupin_2"/>
    <property type="match status" value="1"/>
</dbReference>
<dbReference type="SMART" id="SM00530">
    <property type="entry name" value="HTH_XRE"/>
    <property type="match status" value="1"/>
</dbReference>
<dbReference type="GO" id="GO:0003677">
    <property type="term" value="F:DNA binding"/>
    <property type="evidence" value="ECO:0007669"/>
    <property type="project" value="UniProtKB-KW"/>
</dbReference>
<keyword evidence="4" id="KW-1185">Reference proteome</keyword>
<comment type="caution">
    <text evidence="3">The sequence shown here is derived from an EMBL/GenBank/DDBJ whole genome shotgun (WGS) entry which is preliminary data.</text>
</comment>
<dbReference type="Gene3D" id="2.60.120.10">
    <property type="entry name" value="Jelly Rolls"/>
    <property type="match status" value="1"/>
</dbReference>
<dbReference type="SUPFAM" id="SSF51182">
    <property type="entry name" value="RmlC-like cupins"/>
    <property type="match status" value="1"/>
</dbReference>
<evidence type="ECO:0000313" key="4">
    <source>
        <dbReference type="Proteomes" id="UP000585905"/>
    </source>
</evidence>
<dbReference type="InterPro" id="IPR010982">
    <property type="entry name" value="Lambda_DNA-bd_dom_sf"/>
</dbReference>
<protein>
    <submittedName>
        <fullName evidence="3">Transcriptional regulator with XRE-family HTH domain</fullName>
    </submittedName>
</protein>
<dbReference type="Proteomes" id="UP000585905">
    <property type="component" value="Unassembled WGS sequence"/>
</dbReference>
<dbReference type="EMBL" id="JACGWX010000006">
    <property type="protein sequence ID" value="MBA8848567.1"/>
    <property type="molecule type" value="Genomic_DNA"/>
</dbReference>
<dbReference type="InterPro" id="IPR001387">
    <property type="entry name" value="Cro/C1-type_HTH"/>
</dbReference>
<dbReference type="CDD" id="cd00093">
    <property type="entry name" value="HTH_XRE"/>
    <property type="match status" value="1"/>
</dbReference>
<proteinExistence type="predicted"/>
<dbReference type="CDD" id="cd02209">
    <property type="entry name" value="cupin_XRE_C"/>
    <property type="match status" value="1"/>
</dbReference>
<evidence type="ECO:0000259" key="2">
    <source>
        <dbReference type="PROSITE" id="PS50943"/>
    </source>
</evidence>
<reference evidence="3 4" key="1">
    <citation type="submission" date="2020-07" db="EMBL/GenBank/DDBJ databases">
        <title>Sequencing the genomes of 1000 actinobacteria strains.</title>
        <authorList>
            <person name="Klenk H.-P."/>
        </authorList>
    </citation>
    <scope>NUCLEOTIDE SEQUENCE [LARGE SCALE GENOMIC DNA]</scope>
    <source>
        <strain evidence="3 4">DSM 19663</strain>
    </source>
</reference>
<dbReference type="GO" id="GO:0005829">
    <property type="term" value="C:cytosol"/>
    <property type="evidence" value="ECO:0007669"/>
    <property type="project" value="TreeGrafter"/>
</dbReference>
<accession>A0A839EAR5</accession>
<dbReference type="InterPro" id="IPR013096">
    <property type="entry name" value="Cupin_2"/>
</dbReference>
<dbReference type="RefSeq" id="WP_182491362.1">
    <property type="nucleotide sequence ID" value="NZ_BAAAOV010000006.1"/>
</dbReference>
<dbReference type="Gene3D" id="1.10.260.40">
    <property type="entry name" value="lambda repressor-like DNA-binding domains"/>
    <property type="match status" value="1"/>
</dbReference>
<organism evidence="3 4">
    <name type="scientific">Microcella alkalica</name>
    <dbReference type="NCBI Taxonomy" id="355930"/>
    <lineage>
        <taxon>Bacteria</taxon>
        <taxon>Bacillati</taxon>
        <taxon>Actinomycetota</taxon>
        <taxon>Actinomycetes</taxon>
        <taxon>Micrococcales</taxon>
        <taxon>Microbacteriaceae</taxon>
        <taxon>Microcella</taxon>
    </lineage>
</organism>
<dbReference type="SUPFAM" id="SSF47413">
    <property type="entry name" value="lambda repressor-like DNA-binding domains"/>
    <property type="match status" value="1"/>
</dbReference>
<dbReference type="InterPro" id="IPR011051">
    <property type="entry name" value="RmlC_Cupin_sf"/>
</dbReference>
<feature type="domain" description="HTH cro/C1-type" evidence="2">
    <location>
        <begin position="16"/>
        <end position="70"/>
    </location>
</feature>
<dbReference type="InterPro" id="IPR014710">
    <property type="entry name" value="RmlC-like_jellyroll"/>
</dbReference>
<sequence>MDDDITGLAVAIGARVRHERQARQWTLDQLAEAAGVSRRMLVTVEQGAANPSLGTLLKLSEALGVALPTLVEPPAREAATVTRAGRGTELWRGDSGGRGVLVASATLPDAFELWEWTLEAGDRLDSEPHTAGTRELLQVLDGTMTVEVDGVEHELQAGDAVAFAGDVAHAYAASGSDRARFSLAVYEPAGVGGARPGAHAQAGR</sequence>
<dbReference type="Pfam" id="PF01381">
    <property type="entry name" value="HTH_3"/>
    <property type="match status" value="1"/>
</dbReference>
<evidence type="ECO:0000256" key="1">
    <source>
        <dbReference type="ARBA" id="ARBA00023125"/>
    </source>
</evidence>
<dbReference type="AlphaFoldDB" id="A0A839EAR5"/>
<name>A0A839EAR5_9MICO</name>
<dbReference type="PANTHER" id="PTHR46797:SF1">
    <property type="entry name" value="METHYLPHOSPHONATE SYNTHASE"/>
    <property type="match status" value="1"/>
</dbReference>
<keyword evidence="1" id="KW-0238">DNA-binding</keyword>
<dbReference type="PANTHER" id="PTHR46797">
    <property type="entry name" value="HTH-TYPE TRANSCRIPTIONAL REGULATOR"/>
    <property type="match status" value="1"/>
</dbReference>
<dbReference type="PROSITE" id="PS50943">
    <property type="entry name" value="HTH_CROC1"/>
    <property type="match status" value="1"/>
</dbReference>
<gene>
    <name evidence="3" type="ORF">FHX53_002177</name>
</gene>
<dbReference type="GO" id="GO:0003700">
    <property type="term" value="F:DNA-binding transcription factor activity"/>
    <property type="evidence" value="ECO:0007669"/>
    <property type="project" value="TreeGrafter"/>
</dbReference>